<geneLocation type="plasmid" evidence="1">
    <name>pW08291-KPC</name>
</geneLocation>
<name>A0A6H0A6F9_KLEPN</name>
<protein>
    <submittedName>
        <fullName evidence="1">Uncharacterized protein</fullName>
    </submittedName>
</protein>
<dbReference type="AlphaFoldDB" id="A0A6H0A6F9"/>
<accession>A0A6H0A6F9</accession>
<reference evidence="1" key="1">
    <citation type="submission" date="2019-12" db="EMBL/GenBank/DDBJ databases">
        <title>Compelete sequence of Tn6502.</title>
        <authorList>
            <person name="Zhou D."/>
        </authorList>
    </citation>
    <scope>NUCLEOTIDE SEQUENCE</scope>
    <source>
        <strain evidence="1">08291</strain>
        <plasmid evidence="1">pW08291-KPC</plasmid>
    </source>
</reference>
<evidence type="ECO:0000313" key="1">
    <source>
        <dbReference type="EMBL" id="QIS34680.1"/>
    </source>
</evidence>
<sequence>MFSLSFLIRLTFNAQRHTGKYFPPGFRNRISACFTEINRNTMSIYFLAYPVYSCHGQLFCH</sequence>
<organism evidence="1">
    <name type="scientific">Klebsiella pneumoniae</name>
    <dbReference type="NCBI Taxonomy" id="573"/>
    <lineage>
        <taxon>Bacteria</taxon>
        <taxon>Pseudomonadati</taxon>
        <taxon>Pseudomonadota</taxon>
        <taxon>Gammaproteobacteria</taxon>
        <taxon>Enterobacterales</taxon>
        <taxon>Enterobacteriaceae</taxon>
        <taxon>Klebsiella/Raoultella group</taxon>
        <taxon>Klebsiella</taxon>
        <taxon>Klebsiella pneumoniae complex</taxon>
    </lineage>
</organism>
<keyword evidence="1" id="KW-0614">Plasmid</keyword>
<proteinExistence type="predicted"/>
<dbReference type="EMBL" id="MN842295">
    <property type="protein sequence ID" value="QIS34680.1"/>
    <property type="molecule type" value="Genomic_DNA"/>
</dbReference>